<feature type="domain" description="EF-hand" evidence="13">
    <location>
        <begin position="160"/>
        <end position="195"/>
    </location>
</feature>
<dbReference type="CDD" id="cd16226">
    <property type="entry name" value="EFh_CREC_Calumenin_like"/>
    <property type="match status" value="1"/>
</dbReference>
<dbReference type="Pfam" id="PF13202">
    <property type="entry name" value="EF-hand_5"/>
    <property type="match status" value="1"/>
</dbReference>
<proteinExistence type="predicted"/>
<organism evidence="14 15">
    <name type="scientific">Aphis craccivora</name>
    <name type="common">Cowpea aphid</name>
    <dbReference type="NCBI Taxonomy" id="307492"/>
    <lineage>
        <taxon>Eukaryota</taxon>
        <taxon>Metazoa</taxon>
        <taxon>Ecdysozoa</taxon>
        <taxon>Arthropoda</taxon>
        <taxon>Hexapoda</taxon>
        <taxon>Insecta</taxon>
        <taxon>Pterygota</taxon>
        <taxon>Neoptera</taxon>
        <taxon>Paraneoptera</taxon>
        <taxon>Hemiptera</taxon>
        <taxon>Sternorrhyncha</taxon>
        <taxon>Aphidomorpha</taxon>
        <taxon>Aphidoidea</taxon>
        <taxon>Aphididae</taxon>
        <taxon>Aphidini</taxon>
        <taxon>Aphis</taxon>
        <taxon>Aphis</taxon>
    </lineage>
</organism>
<dbReference type="SMART" id="SM00054">
    <property type="entry name" value="EFh"/>
    <property type="match status" value="4"/>
</dbReference>
<comment type="subcellular location">
    <subcellularLocation>
        <location evidence="1">Endoplasmic reticulum lumen</location>
    </subcellularLocation>
</comment>
<dbReference type="InterPro" id="IPR002048">
    <property type="entry name" value="EF_hand_dom"/>
</dbReference>
<keyword evidence="15" id="KW-1185">Reference proteome</keyword>
<keyword evidence="6" id="KW-0106">Calcium</keyword>
<dbReference type="PROSITE" id="PS00018">
    <property type="entry name" value="EF_HAND_1"/>
    <property type="match status" value="5"/>
</dbReference>
<dbReference type="OrthoDB" id="293868at2759"/>
<sequence>MKVIISKCMMFVLMFFICSMSANGVPNTKEPVLEKLQAQQQHFRGEEHNPDYDHEAFLGQEAEEFDNLTQEESQRRLSVIVDKIDKNNDGYVTQEELKDWIKFTQTRYIMNDVHSQWDNHKNLENDKLSWAIYRKDTYGFMSDDEAKEAHKSDDSYTYAKMILRDKRRWAAADVDGDGLLSKEEFISFLHPEESVHMKDIVVYETMDDMDKDKDDKISMDEYIADLFPGVEPNEEPNYIKSEIEQFKTYRDKDGDGFLDIGEIKDWILPDNFDHAEAESRHLIYESDSDADGKLTKDEILAKYDLFVGSQATDFGEAIMKHDEL</sequence>
<dbReference type="EMBL" id="VUJU01008165">
    <property type="protein sequence ID" value="KAF0734686.1"/>
    <property type="molecule type" value="Genomic_DNA"/>
</dbReference>
<comment type="caution">
    <text evidence="14">The sequence shown here is derived from an EMBL/GenBank/DDBJ whole genome shotgun (WGS) entry which is preliminary data.</text>
</comment>
<comment type="subunit">
    <text evidence="10">Interacts with PCSK6 (immature form including the propeptide); probably involved in the maturation and the secretion of PCSK6.</text>
</comment>
<feature type="chain" id="PRO_5026170068" description="Reticulocalbin-3" evidence="12">
    <location>
        <begin position="25"/>
        <end position="324"/>
    </location>
</feature>
<evidence type="ECO:0000256" key="7">
    <source>
        <dbReference type="ARBA" id="ARBA00023180"/>
    </source>
</evidence>
<evidence type="ECO:0000256" key="2">
    <source>
        <dbReference type="ARBA" id="ARBA00022723"/>
    </source>
</evidence>
<evidence type="ECO:0000256" key="12">
    <source>
        <dbReference type="SAM" id="SignalP"/>
    </source>
</evidence>
<dbReference type="PANTHER" id="PTHR10827:SF52">
    <property type="entry name" value="IP16409P"/>
    <property type="match status" value="1"/>
</dbReference>
<dbReference type="Pfam" id="PF13499">
    <property type="entry name" value="EF-hand_7"/>
    <property type="match status" value="1"/>
</dbReference>
<dbReference type="GO" id="GO:0015031">
    <property type="term" value="P:protein transport"/>
    <property type="evidence" value="ECO:0007669"/>
    <property type="project" value="UniProtKB-ARBA"/>
</dbReference>
<evidence type="ECO:0000256" key="11">
    <source>
        <dbReference type="ARBA" id="ARBA00072696"/>
    </source>
</evidence>
<dbReference type="Gene3D" id="1.10.238.10">
    <property type="entry name" value="EF-hand"/>
    <property type="match status" value="2"/>
</dbReference>
<dbReference type="PANTHER" id="PTHR10827">
    <property type="entry name" value="RETICULOCALBIN"/>
    <property type="match status" value="1"/>
</dbReference>
<dbReference type="InterPro" id="IPR018247">
    <property type="entry name" value="EF_Hand_1_Ca_BS"/>
</dbReference>
<feature type="signal peptide" evidence="12">
    <location>
        <begin position="1"/>
        <end position="24"/>
    </location>
</feature>
<evidence type="ECO:0000256" key="9">
    <source>
        <dbReference type="ARBA" id="ARBA00056975"/>
    </source>
</evidence>
<gene>
    <name evidence="14" type="ORF">FWK35_00030728</name>
</gene>
<keyword evidence="5" id="KW-0256">Endoplasmic reticulum</keyword>
<evidence type="ECO:0000313" key="14">
    <source>
        <dbReference type="EMBL" id="KAF0734686.1"/>
    </source>
</evidence>
<evidence type="ECO:0000259" key="13">
    <source>
        <dbReference type="PROSITE" id="PS50222"/>
    </source>
</evidence>
<comment type="function">
    <text evidence="9">Probable molecular chaperone assisting protein biosynthesis and transport in the endoplasmic reticulum. Required for the proper biosynthesis and transport of pulmonary surfactant-associated protein A/SP-A, pulmonary surfactant-associated protein D/SP-D and the lipid transporter ABCA3. By regulating both the proper expression and the degradation through the endoplasmic reticulum-associated protein degradation pathway of these proteins plays a crucial role in pulmonary surfactant homeostasis. Has an anti-fibrotic activity by negatively regulating the secretion of type I and type III collagens. This calcium-binding protein also transiently associates with immature PCSK6 and regulates its secretion.</text>
</comment>
<feature type="domain" description="EF-hand" evidence="13">
    <location>
        <begin position="72"/>
        <end position="107"/>
    </location>
</feature>
<keyword evidence="8" id="KW-0143">Chaperone</keyword>
<dbReference type="AlphaFoldDB" id="A0A6G0X4H1"/>
<evidence type="ECO:0000313" key="15">
    <source>
        <dbReference type="Proteomes" id="UP000478052"/>
    </source>
</evidence>
<evidence type="ECO:0000256" key="8">
    <source>
        <dbReference type="ARBA" id="ARBA00023186"/>
    </source>
</evidence>
<name>A0A6G0X4H1_APHCR</name>
<dbReference type="Proteomes" id="UP000478052">
    <property type="component" value="Unassembled WGS sequence"/>
</dbReference>
<keyword evidence="3 12" id="KW-0732">Signal</keyword>
<evidence type="ECO:0000256" key="6">
    <source>
        <dbReference type="ARBA" id="ARBA00022837"/>
    </source>
</evidence>
<feature type="domain" description="EF-hand" evidence="13">
    <location>
        <begin position="197"/>
        <end position="232"/>
    </location>
</feature>
<feature type="domain" description="EF-hand" evidence="13">
    <location>
        <begin position="251"/>
        <end position="273"/>
    </location>
</feature>
<evidence type="ECO:0000256" key="10">
    <source>
        <dbReference type="ARBA" id="ARBA00063143"/>
    </source>
</evidence>
<evidence type="ECO:0000256" key="1">
    <source>
        <dbReference type="ARBA" id="ARBA00004319"/>
    </source>
</evidence>
<evidence type="ECO:0000256" key="4">
    <source>
        <dbReference type="ARBA" id="ARBA00022737"/>
    </source>
</evidence>
<evidence type="ECO:0000256" key="3">
    <source>
        <dbReference type="ARBA" id="ARBA00022729"/>
    </source>
</evidence>
<reference evidence="14 15" key="1">
    <citation type="submission" date="2019-08" db="EMBL/GenBank/DDBJ databases">
        <title>Whole genome of Aphis craccivora.</title>
        <authorList>
            <person name="Voronova N.V."/>
            <person name="Shulinski R.S."/>
            <person name="Bandarenka Y.V."/>
            <person name="Zhorov D.G."/>
            <person name="Warner D."/>
        </authorList>
    </citation>
    <scope>NUCLEOTIDE SEQUENCE [LARGE SCALE GENOMIC DNA]</scope>
    <source>
        <strain evidence="14">180601</strain>
        <tissue evidence="14">Whole Body</tissue>
    </source>
</reference>
<dbReference type="SUPFAM" id="SSF47473">
    <property type="entry name" value="EF-hand"/>
    <property type="match status" value="2"/>
</dbReference>
<dbReference type="Pfam" id="PF13833">
    <property type="entry name" value="EF-hand_8"/>
    <property type="match status" value="1"/>
</dbReference>
<dbReference type="PROSITE" id="PS50222">
    <property type="entry name" value="EF_HAND_2"/>
    <property type="match status" value="4"/>
</dbReference>
<dbReference type="GO" id="GO:0005788">
    <property type="term" value="C:endoplasmic reticulum lumen"/>
    <property type="evidence" value="ECO:0007669"/>
    <property type="project" value="UniProtKB-SubCell"/>
</dbReference>
<keyword evidence="2" id="KW-0479">Metal-binding</keyword>
<protein>
    <recommendedName>
        <fullName evidence="11">Reticulocalbin-3</fullName>
    </recommendedName>
</protein>
<dbReference type="FunFam" id="1.10.238.10:FF:000104">
    <property type="entry name" value="calumenin isoform X1"/>
    <property type="match status" value="1"/>
</dbReference>
<dbReference type="GO" id="GO:0005509">
    <property type="term" value="F:calcium ion binding"/>
    <property type="evidence" value="ECO:0007669"/>
    <property type="project" value="InterPro"/>
</dbReference>
<dbReference type="InterPro" id="IPR011992">
    <property type="entry name" value="EF-hand-dom_pair"/>
</dbReference>
<keyword evidence="4" id="KW-0677">Repeat</keyword>
<evidence type="ECO:0000256" key="5">
    <source>
        <dbReference type="ARBA" id="ARBA00022824"/>
    </source>
</evidence>
<accession>A0A6G0X4H1</accession>
<keyword evidence="7" id="KW-0325">Glycoprotein</keyword>